<keyword evidence="7" id="KW-1185">Reference proteome</keyword>
<dbReference type="EMBL" id="MCFC01000083">
    <property type="protein sequence ID" value="ORY23138.1"/>
    <property type="molecule type" value="Genomic_DNA"/>
</dbReference>
<dbReference type="STRING" id="71784.A0A1Y2AKN6"/>
<keyword evidence="2" id="KW-0689">Ribosomal protein</keyword>
<gene>
    <name evidence="6" type="ORF">BCR39DRAFT_487418</name>
</gene>
<comment type="caution">
    <text evidence="6">The sequence shown here is derived from an EMBL/GenBank/DDBJ whole genome shotgun (WGS) entry which is preliminary data.</text>
</comment>
<dbReference type="OrthoDB" id="431691at2759"/>
<dbReference type="AlphaFoldDB" id="A0A1Y2AKN6"/>
<proteinExistence type="inferred from homology"/>
<dbReference type="InParanoid" id="A0A1Y2AKN6"/>
<name>A0A1Y2AKN6_9TREE</name>
<dbReference type="GO" id="GO:0005762">
    <property type="term" value="C:mitochondrial large ribosomal subunit"/>
    <property type="evidence" value="ECO:0007669"/>
    <property type="project" value="TreeGrafter"/>
</dbReference>
<dbReference type="Proteomes" id="UP000193986">
    <property type="component" value="Unassembled WGS sequence"/>
</dbReference>
<accession>A0A1Y2AKN6</accession>
<evidence type="ECO:0000313" key="6">
    <source>
        <dbReference type="EMBL" id="ORY23138.1"/>
    </source>
</evidence>
<evidence type="ECO:0000313" key="7">
    <source>
        <dbReference type="Proteomes" id="UP000193986"/>
    </source>
</evidence>
<reference evidence="6 7" key="1">
    <citation type="submission" date="2016-07" db="EMBL/GenBank/DDBJ databases">
        <title>Pervasive Adenine N6-methylation of Active Genes in Fungi.</title>
        <authorList>
            <consortium name="DOE Joint Genome Institute"/>
            <person name="Mondo S.J."/>
            <person name="Dannebaum R.O."/>
            <person name="Kuo R.C."/>
            <person name="Labutti K."/>
            <person name="Haridas S."/>
            <person name="Kuo A."/>
            <person name="Salamov A."/>
            <person name="Ahrendt S.R."/>
            <person name="Lipzen A."/>
            <person name="Sullivan W."/>
            <person name="Andreopoulos W.B."/>
            <person name="Clum A."/>
            <person name="Lindquist E."/>
            <person name="Daum C."/>
            <person name="Ramamoorthy G.K."/>
            <person name="Gryganskyi A."/>
            <person name="Culley D."/>
            <person name="Magnuson J.K."/>
            <person name="James T.Y."/>
            <person name="O'Malley M.A."/>
            <person name="Stajich J.E."/>
            <person name="Spatafora J.W."/>
            <person name="Visel A."/>
            <person name="Grigoriev I.V."/>
        </authorList>
    </citation>
    <scope>NUCLEOTIDE SEQUENCE [LARGE SCALE GENOMIC DNA]</scope>
    <source>
        <strain evidence="6 7">68-887.2</strain>
    </source>
</reference>
<evidence type="ECO:0000256" key="1">
    <source>
        <dbReference type="ARBA" id="ARBA00010111"/>
    </source>
</evidence>
<comment type="similarity">
    <text evidence="1">Belongs to the bacterial ribosomal protein bL34 family.</text>
</comment>
<dbReference type="GO" id="GO:0006412">
    <property type="term" value="P:translation"/>
    <property type="evidence" value="ECO:0007669"/>
    <property type="project" value="InterPro"/>
</dbReference>
<evidence type="ECO:0000256" key="2">
    <source>
        <dbReference type="ARBA" id="ARBA00022980"/>
    </source>
</evidence>
<feature type="compositionally biased region" description="Low complexity" evidence="5">
    <location>
        <begin position="45"/>
        <end position="62"/>
    </location>
</feature>
<sequence>MPRLIPRFTSLLPPRTLQPSLVSVSATSTPRITSFQLPFTRLTPVSSSSASSSPSLTTSSLLPLPPLPRQIVSPTPLFNPRLSLLTTLGATHPSQLSQVRFTTYGQEYQPSQRKRKNKCGFLKRLRSKSGRAVLKRRLLKRRRFLSH</sequence>
<keyword evidence="3" id="KW-0687">Ribonucleoprotein</keyword>
<feature type="region of interest" description="Disordered" evidence="5">
    <location>
        <begin position="45"/>
        <end position="67"/>
    </location>
</feature>
<dbReference type="Gene3D" id="1.10.287.3980">
    <property type="match status" value="1"/>
</dbReference>
<evidence type="ECO:0000256" key="4">
    <source>
        <dbReference type="ARBA" id="ARBA00035274"/>
    </source>
</evidence>
<dbReference type="FunFam" id="1.10.287.3980:FF:000001">
    <property type="entry name" value="Mitochondrial ribosomal protein L34"/>
    <property type="match status" value="1"/>
</dbReference>
<dbReference type="GO" id="GO:0003735">
    <property type="term" value="F:structural constituent of ribosome"/>
    <property type="evidence" value="ECO:0007669"/>
    <property type="project" value="InterPro"/>
</dbReference>
<dbReference type="PANTHER" id="PTHR14503:SF4">
    <property type="entry name" value="LARGE RIBOSOMAL SUBUNIT PROTEIN BL34M"/>
    <property type="match status" value="1"/>
</dbReference>
<evidence type="ECO:0000256" key="3">
    <source>
        <dbReference type="ARBA" id="ARBA00023274"/>
    </source>
</evidence>
<dbReference type="InterPro" id="IPR000271">
    <property type="entry name" value="Ribosomal_bL34"/>
</dbReference>
<protein>
    <recommendedName>
        <fullName evidence="4">Large ribosomal subunit protein bL34m</fullName>
    </recommendedName>
</protein>
<dbReference type="PANTHER" id="PTHR14503">
    <property type="entry name" value="MITOCHONDRIAL RIBOSOMAL PROTEIN 34 FAMILY MEMBER"/>
    <property type="match status" value="1"/>
</dbReference>
<evidence type="ECO:0000256" key="5">
    <source>
        <dbReference type="SAM" id="MobiDB-lite"/>
    </source>
</evidence>
<organism evidence="6 7">
    <name type="scientific">Naematelia encephala</name>
    <dbReference type="NCBI Taxonomy" id="71784"/>
    <lineage>
        <taxon>Eukaryota</taxon>
        <taxon>Fungi</taxon>
        <taxon>Dikarya</taxon>
        <taxon>Basidiomycota</taxon>
        <taxon>Agaricomycotina</taxon>
        <taxon>Tremellomycetes</taxon>
        <taxon>Tremellales</taxon>
        <taxon>Naemateliaceae</taxon>
        <taxon>Naematelia</taxon>
    </lineage>
</organism>
<dbReference type="Pfam" id="PF00468">
    <property type="entry name" value="Ribosomal_L34"/>
    <property type="match status" value="1"/>
</dbReference>